<evidence type="ECO:0000256" key="1">
    <source>
        <dbReference type="ARBA" id="ARBA00010254"/>
    </source>
</evidence>
<organism evidence="8 9">
    <name type="scientific">Acidimicrobium ferrooxidans (strain DSM 10331 / JCM 15462 / NBRC 103882 / ICP)</name>
    <dbReference type="NCBI Taxonomy" id="525909"/>
    <lineage>
        <taxon>Bacteria</taxon>
        <taxon>Bacillati</taxon>
        <taxon>Actinomycetota</taxon>
        <taxon>Acidimicrobiia</taxon>
        <taxon>Acidimicrobiales</taxon>
        <taxon>Acidimicrobiaceae</taxon>
        <taxon>Acidimicrobium</taxon>
    </lineage>
</organism>
<evidence type="ECO:0000313" key="8">
    <source>
        <dbReference type="EMBL" id="ACU53375.1"/>
    </source>
</evidence>
<comment type="function">
    <text evidence="6">One of the primary rRNA binding proteins, it binds specifically to the 5'-end of 16S ribosomal RNA.</text>
</comment>
<dbReference type="PRINTS" id="PR00973">
    <property type="entry name" value="RIBOSOMALS17"/>
</dbReference>
<dbReference type="SUPFAM" id="SSF50249">
    <property type="entry name" value="Nucleic acid-binding proteins"/>
    <property type="match status" value="1"/>
</dbReference>
<keyword evidence="3 6" id="KW-0694">RNA-binding</keyword>
<dbReference type="Pfam" id="PF00366">
    <property type="entry name" value="Ribosomal_S17"/>
    <property type="match status" value="1"/>
</dbReference>
<sequence length="90" mass="10949">MSEEQQQERPRRKVREGIVASAKMDKTIVVEIHQRVRHPRYQRTIARRRRLYAHDPANEAREGDRVEIAETRPLSRLKRWRLVRIVERAR</sequence>
<dbReference type="Gene3D" id="2.40.50.140">
    <property type="entry name" value="Nucleic acid-binding proteins"/>
    <property type="match status" value="1"/>
</dbReference>
<evidence type="ECO:0000256" key="2">
    <source>
        <dbReference type="ARBA" id="ARBA00022730"/>
    </source>
</evidence>
<dbReference type="InterPro" id="IPR000266">
    <property type="entry name" value="Ribosomal_uS17"/>
</dbReference>
<keyword evidence="5 6" id="KW-0687">Ribonucleoprotein</keyword>
<evidence type="ECO:0000313" key="9">
    <source>
        <dbReference type="Proteomes" id="UP000000771"/>
    </source>
</evidence>
<evidence type="ECO:0000256" key="4">
    <source>
        <dbReference type="ARBA" id="ARBA00022980"/>
    </source>
</evidence>
<evidence type="ECO:0000256" key="7">
    <source>
        <dbReference type="RuleBase" id="RU003872"/>
    </source>
</evidence>
<dbReference type="NCBIfam" id="TIGR03635">
    <property type="entry name" value="uS17_bact"/>
    <property type="match status" value="1"/>
</dbReference>
<dbReference type="PANTHER" id="PTHR10744:SF1">
    <property type="entry name" value="SMALL RIBOSOMAL SUBUNIT PROTEIN US17M"/>
    <property type="match status" value="1"/>
</dbReference>
<dbReference type="RefSeq" id="WP_015797876.1">
    <property type="nucleotide sequence ID" value="NC_013124.1"/>
</dbReference>
<dbReference type="PROSITE" id="PS00056">
    <property type="entry name" value="RIBOSOMAL_S17"/>
    <property type="match status" value="1"/>
</dbReference>
<comment type="similarity">
    <text evidence="1 6 7">Belongs to the universal ribosomal protein uS17 family.</text>
</comment>
<reference evidence="8 9" key="1">
    <citation type="journal article" date="2009" name="Stand. Genomic Sci.">
        <title>Complete genome sequence of Acidimicrobium ferrooxidans type strain (ICP).</title>
        <authorList>
            <person name="Clum A."/>
            <person name="Nolan M."/>
            <person name="Lang E."/>
            <person name="Glavina Del Rio T."/>
            <person name="Tice H."/>
            <person name="Copeland A."/>
            <person name="Cheng J.F."/>
            <person name="Lucas S."/>
            <person name="Chen F."/>
            <person name="Bruce D."/>
            <person name="Goodwin L."/>
            <person name="Pitluck S."/>
            <person name="Ivanova N."/>
            <person name="Mavrommatis K."/>
            <person name="Mikhailova N."/>
            <person name="Pati A."/>
            <person name="Chen A."/>
            <person name="Palaniappan K."/>
            <person name="Goker M."/>
            <person name="Spring S."/>
            <person name="Land M."/>
            <person name="Hauser L."/>
            <person name="Chang Y.J."/>
            <person name="Jeffries C.C."/>
            <person name="Chain P."/>
            <person name="Bristow J."/>
            <person name="Eisen J.A."/>
            <person name="Markowitz V."/>
            <person name="Hugenholtz P."/>
            <person name="Kyrpides N.C."/>
            <person name="Klenk H.P."/>
            <person name="Lapidus A."/>
        </authorList>
    </citation>
    <scope>NUCLEOTIDE SEQUENCE [LARGE SCALE GENOMIC DNA]</scope>
    <source>
        <strain evidence="9">DSM 10331 / JCM 15462 / NBRC 103882 / ICP</strain>
    </source>
</reference>
<evidence type="ECO:0000256" key="6">
    <source>
        <dbReference type="HAMAP-Rule" id="MF_01345"/>
    </source>
</evidence>
<accession>C7M2Y1</accession>
<dbReference type="EMBL" id="CP001631">
    <property type="protein sequence ID" value="ACU53375.1"/>
    <property type="molecule type" value="Genomic_DNA"/>
</dbReference>
<dbReference type="GO" id="GO:0006412">
    <property type="term" value="P:translation"/>
    <property type="evidence" value="ECO:0007669"/>
    <property type="project" value="UniProtKB-UniRule"/>
</dbReference>
<evidence type="ECO:0000256" key="5">
    <source>
        <dbReference type="ARBA" id="ARBA00023274"/>
    </source>
</evidence>
<dbReference type="InterPro" id="IPR019979">
    <property type="entry name" value="Ribosomal_uS17_CS"/>
</dbReference>
<dbReference type="eggNOG" id="COG0186">
    <property type="taxonomic scope" value="Bacteria"/>
</dbReference>
<dbReference type="AlphaFoldDB" id="C7M2Y1"/>
<keyword evidence="9" id="KW-1185">Reference proteome</keyword>
<dbReference type="GO" id="GO:0003735">
    <property type="term" value="F:structural constituent of ribosome"/>
    <property type="evidence" value="ECO:0007669"/>
    <property type="project" value="UniProtKB-UniRule"/>
</dbReference>
<dbReference type="KEGG" id="afo:Afer_0407"/>
<comment type="subunit">
    <text evidence="6">Part of the 30S ribosomal subunit.</text>
</comment>
<dbReference type="GO" id="GO:0022627">
    <property type="term" value="C:cytosolic small ribosomal subunit"/>
    <property type="evidence" value="ECO:0007669"/>
    <property type="project" value="UniProtKB-UniRule"/>
</dbReference>
<dbReference type="OrthoDB" id="9811714at2"/>
<dbReference type="InterPro" id="IPR019984">
    <property type="entry name" value="Ribosomal_uS17_bact/chlr"/>
</dbReference>
<dbReference type="STRING" id="525909.Afer_0407"/>
<name>C7M2Y1_ACIFD</name>
<dbReference type="HAMAP" id="MF_01345_B">
    <property type="entry name" value="Ribosomal_uS17_B"/>
    <property type="match status" value="1"/>
</dbReference>
<keyword evidence="4 6" id="KW-0689">Ribosomal protein</keyword>
<protein>
    <recommendedName>
        <fullName evidence="6">Small ribosomal subunit protein uS17</fullName>
    </recommendedName>
</protein>
<dbReference type="PANTHER" id="PTHR10744">
    <property type="entry name" value="40S RIBOSOMAL PROTEIN S11 FAMILY MEMBER"/>
    <property type="match status" value="1"/>
</dbReference>
<dbReference type="InterPro" id="IPR012340">
    <property type="entry name" value="NA-bd_OB-fold"/>
</dbReference>
<dbReference type="NCBIfam" id="NF004123">
    <property type="entry name" value="PRK05610.1"/>
    <property type="match status" value="1"/>
</dbReference>
<dbReference type="HOGENOM" id="CLU_073626_1_0_11"/>
<keyword evidence="2 6" id="KW-0699">rRNA-binding</keyword>
<dbReference type="CDD" id="cd00364">
    <property type="entry name" value="Ribosomal_uS17"/>
    <property type="match status" value="1"/>
</dbReference>
<dbReference type="GO" id="GO:0019843">
    <property type="term" value="F:rRNA binding"/>
    <property type="evidence" value="ECO:0007669"/>
    <property type="project" value="UniProtKB-UniRule"/>
</dbReference>
<dbReference type="Proteomes" id="UP000000771">
    <property type="component" value="Chromosome"/>
</dbReference>
<proteinExistence type="inferred from homology"/>
<evidence type="ECO:0000256" key="3">
    <source>
        <dbReference type="ARBA" id="ARBA00022884"/>
    </source>
</evidence>
<gene>
    <name evidence="6" type="primary">rpsQ</name>
    <name evidence="8" type="ordered locus">Afer_0407</name>
</gene>